<evidence type="ECO:0000313" key="3">
    <source>
        <dbReference type="EMBL" id="RED75429.1"/>
    </source>
</evidence>
<sequence>MVPLSANPENKDRRFALAGALAIGGAALLIGCLALGDGSGALNASLRGVSVWWEVLFPALFPFFVLSELLLGFGIVHFMGTLLDPFMRPLFRLPGVGGFIVSMGFVSGYPVGARLTSRLMDQKLVTRDEGERLVAMTTTSDPIFLIGAVCIGFFGNSHAAPVLAAAHYSGALLLGIASSFGKRRGDKLQIAARTDNRAAKTGRWRAALTAMHRARLEDGRPLGILLQQSLQSSLALMMIVGGLVVFFSAALDLLVHGGLLTPVRQLAAQLLPWFGLPPQLSEAYMHGAFEVTLGAKAAAADSALPLVDRIAVAAFVLSWAGLSVHAQVAGLMSSSGWRYWPFARTRFIHGLIAMLLVYVFWPLLYRGEAGEAAGWSSVVPAWANVSSESVGIRFGWQAALIWPPVLFACAIGLIVVLGTAAIGMRRIWSRLASDSAKD</sequence>
<dbReference type="Proteomes" id="UP000256977">
    <property type="component" value="Unassembled WGS sequence"/>
</dbReference>
<feature type="transmembrane region" description="Helical" evidence="1">
    <location>
        <begin position="234"/>
        <end position="255"/>
    </location>
</feature>
<evidence type="ECO:0000256" key="1">
    <source>
        <dbReference type="SAM" id="Phobius"/>
    </source>
</evidence>
<feature type="transmembrane region" description="Helical" evidence="1">
    <location>
        <begin position="160"/>
        <end position="180"/>
    </location>
</feature>
<reference evidence="3 4" key="1">
    <citation type="submission" date="2018-07" db="EMBL/GenBank/DDBJ databases">
        <title>Genomic Encyclopedia of Type Strains, Phase III (KMG-III): the genomes of soil and plant-associated and newly described type strains.</title>
        <authorList>
            <person name="Whitman W."/>
        </authorList>
    </citation>
    <scope>NUCLEOTIDE SEQUENCE [LARGE SCALE GENOMIC DNA]</scope>
    <source>
        <strain evidence="3 4">CECT 7287</strain>
    </source>
</reference>
<keyword evidence="1" id="KW-0472">Membrane</keyword>
<dbReference type="RefSeq" id="WP_181917789.1">
    <property type="nucleotide sequence ID" value="NZ_QRDZ01000015.1"/>
</dbReference>
<evidence type="ECO:0000259" key="2">
    <source>
        <dbReference type="Pfam" id="PF07670"/>
    </source>
</evidence>
<feature type="transmembrane region" description="Helical" evidence="1">
    <location>
        <begin position="91"/>
        <end position="112"/>
    </location>
</feature>
<feature type="transmembrane region" description="Helical" evidence="1">
    <location>
        <begin position="15"/>
        <end position="35"/>
    </location>
</feature>
<keyword evidence="1" id="KW-0812">Transmembrane</keyword>
<keyword evidence="4" id="KW-1185">Reference proteome</keyword>
<feature type="transmembrane region" description="Helical" evidence="1">
    <location>
        <begin position="55"/>
        <end position="79"/>
    </location>
</feature>
<feature type="transmembrane region" description="Helical" evidence="1">
    <location>
        <begin position="347"/>
        <end position="365"/>
    </location>
</feature>
<protein>
    <submittedName>
        <fullName evidence="3">Sporulation integral membrane protein YlbJ</fullName>
    </submittedName>
</protein>
<gene>
    <name evidence="3" type="ORF">DFP98_11544</name>
</gene>
<dbReference type="Pfam" id="PF07670">
    <property type="entry name" value="Gate"/>
    <property type="match status" value="1"/>
</dbReference>
<evidence type="ECO:0000313" key="4">
    <source>
        <dbReference type="Proteomes" id="UP000256977"/>
    </source>
</evidence>
<accession>A0A3D9JNP2</accession>
<keyword evidence="1" id="KW-1133">Transmembrane helix</keyword>
<proteinExistence type="predicted"/>
<feature type="transmembrane region" description="Helical" evidence="1">
    <location>
        <begin position="133"/>
        <end position="154"/>
    </location>
</feature>
<feature type="domain" description="Nucleoside transporter/FeoB GTPase Gate" evidence="2">
    <location>
        <begin position="55"/>
        <end position="155"/>
    </location>
</feature>
<dbReference type="AlphaFoldDB" id="A0A3D9JNP2"/>
<comment type="caution">
    <text evidence="3">The sequence shown here is derived from an EMBL/GenBank/DDBJ whole genome shotgun (WGS) entry which is preliminary data.</text>
</comment>
<organism evidence="3 4">
    <name type="scientific">Cohnella phaseoli</name>
    <dbReference type="NCBI Taxonomy" id="456490"/>
    <lineage>
        <taxon>Bacteria</taxon>
        <taxon>Bacillati</taxon>
        <taxon>Bacillota</taxon>
        <taxon>Bacilli</taxon>
        <taxon>Bacillales</taxon>
        <taxon>Paenibacillaceae</taxon>
        <taxon>Cohnella</taxon>
    </lineage>
</organism>
<feature type="transmembrane region" description="Helical" evidence="1">
    <location>
        <begin position="310"/>
        <end position="335"/>
    </location>
</feature>
<dbReference type="EMBL" id="QRDZ01000015">
    <property type="protein sequence ID" value="RED75429.1"/>
    <property type="molecule type" value="Genomic_DNA"/>
</dbReference>
<name>A0A3D9JNP2_9BACL</name>
<dbReference type="InterPro" id="IPR011642">
    <property type="entry name" value="Gate_dom"/>
</dbReference>
<feature type="transmembrane region" description="Helical" evidence="1">
    <location>
        <begin position="401"/>
        <end position="422"/>
    </location>
</feature>